<evidence type="ECO:0000256" key="1">
    <source>
        <dbReference type="SAM" id="MobiDB-lite"/>
    </source>
</evidence>
<feature type="compositionally biased region" description="Basic and acidic residues" evidence="1">
    <location>
        <begin position="929"/>
        <end position="964"/>
    </location>
</feature>
<feature type="region of interest" description="Disordered" evidence="1">
    <location>
        <begin position="1049"/>
        <end position="1068"/>
    </location>
</feature>
<keyword evidence="4" id="KW-1185">Reference proteome</keyword>
<keyword evidence="2" id="KW-1133">Transmembrane helix</keyword>
<feature type="region of interest" description="Disordered" evidence="1">
    <location>
        <begin position="929"/>
        <end position="974"/>
    </location>
</feature>
<feature type="compositionally biased region" description="Basic and acidic residues" evidence="1">
    <location>
        <begin position="711"/>
        <end position="737"/>
    </location>
</feature>
<evidence type="ECO:0000313" key="4">
    <source>
        <dbReference type="Proteomes" id="UP000244677"/>
    </source>
</evidence>
<dbReference type="AlphaFoldDB" id="A0A2S1LLE6"/>
<protein>
    <recommendedName>
        <fullName evidence="5">Glutamyl-tRNA synthetase</fullName>
    </recommendedName>
</protein>
<dbReference type="OrthoDB" id="9812498at2"/>
<accession>A0A2S1LLE6</accession>
<feature type="transmembrane region" description="Helical" evidence="2">
    <location>
        <begin position="26"/>
        <end position="51"/>
    </location>
</feature>
<dbReference type="EMBL" id="CP020919">
    <property type="protein sequence ID" value="AWG24538.1"/>
    <property type="molecule type" value="Genomic_DNA"/>
</dbReference>
<gene>
    <name evidence="3" type="ORF">FK004_04440</name>
</gene>
<dbReference type="Proteomes" id="UP000244677">
    <property type="component" value="Chromosome"/>
</dbReference>
<name>A0A2S1LLE6_9FLAO</name>
<organism evidence="3 4">
    <name type="scientific">Flavobacterium kingsejongi</name>
    <dbReference type="NCBI Taxonomy" id="1678728"/>
    <lineage>
        <taxon>Bacteria</taxon>
        <taxon>Pseudomonadati</taxon>
        <taxon>Bacteroidota</taxon>
        <taxon>Flavobacteriia</taxon>
        <taxon>Flavobacteriales</taxon>
        <taxon>Flavobacteriaceae</taxon>
        <taxon>Flavobacterium</taxon>
    </lineage>
</organism>
<feature type="compositionally biased region" description="Basic and acidic residues" evidence="1">
    <location>
        <begin position="1051"/>
        <end position="1064"/>
    </location>
</feature>
<dbReference type="RefSeq" id="WP_108736174.1">
    <property type="nucleotide sequence ID" value="NZ_CP020919.1"/>
</dbReference>
<reference evidence="3 4" key="1">
    <citation type="submission" date="2017-04" db="EMBL/GenBank/DDBJ databases">
        <title>Complete genome sequence of Flavobacterium kingsejong AJ004.</title>
        <authorList>
            <person name="Lee P.C."/>
        </authorList>
    </citation>
    <scope>NUCLEOTIDE SEQUENCE [LARGE SCALE GENOMIC DNA]</scope>
    <source>
        <strain evidence="3 4">AJ004</strain>
    </source>
</reference>
<proteinExistence type="predicted"/>
<evidence type="ECO:0000256" key="2">
    <source>
        <dbReference type="SAM" id="Phobius"/>
    </source>
</evidence>
<feature type="region of interest" description="Disordered" evidence="1">
    <location>
        <begin position="697"/>
        <end position="751"/>
    </location>
</feature>
<dbReference type="KEGG" id="fki:FK004_04440"/>
<keyword evidence="2" id="KW-0812">Transmembrane</keyword>
<evidence type="ECO:0008006" key="5">
    <source>
        <dbReference type="Google" id="ProtNLM"/>
    </source>
</evidence>
<keyword evidence="2" id="KW-0472">Membrane</keyword>
<feature type="transmembrane region" description="Helical" evidence="2">
    <location>
        <begin position="57"/>
        <end position="79"/>
    </location>
</feature>
<sequence>MEAENIIFKKLEAFIRKFYSNELLKGLIFFIGLGVLYFIITLLVEYFLWLPSIGRTVLFWVFIAVELVLLARVILFPVFKLFRLQKGIDYDTASRIIGNHFPEINDRLTNFLQLSRHDEKSELLVASIVQKANNLKPIPFVNAVSFKQNRKYLPWASIPLLLLLFFMVSGNSGIITNSLDRVVHYQNRYTPPAPFQFVILNRDLKTEQGEDFVLQLKATGSVIPENAMIYIHNESYFLENVKPGVFQYRFTKPVANIMFHVEANTVASPDYELKVIAVPTIANFEMLLRYPAYLNKKPEVVKGTGNAIVPEGTAITWKLATQTTKEVEWTDFQHSSQFLHEGNTFTLTKNITQNTEYQILTSNSNVKHHEKLNYQVGVIKDQYPTITINAIPDSIKAGKSLVVGQVSDDYGLSKLQIVFYPIDQPKQIRKANLAIKNEAFDQFVFTLPGNLKIDDGIVYEYYFEVFDNDALHNFKSTKSTVFGHRELTHEENEDKVLQEQNSNINSLEKSLKNQDKQMNELDKLQKMNKEKNSLEFKDQQKIQEFLKRQKQQEEMMKEFSKKLEYNLDKFKTDKKEEQKEALKERLKNADKEIEKNQKLLDELKELTNKINQEELFEKIDKFKQASKDQNKNLEQLVELTKRFYVEKKAEQLADKLNKLAEKENKLADENKKENAVKEQQDLNKEFDKIKEDLKNLDKENNDLKTPMDIPSDEKEEKSISEDMQKSVDELQKKDSGKAKAKQKSAADKMKKMGGKMMEAMAMEGAEQLEEDVKMLRQILDNLLAFSFSQEDLMGRFKNAKRGAPSYNKNLKLQQDLKLQFRHVDDSLFAMSLRNPKIDEIITSEVGNVHYNLDKSIETLADSQIPKGVSHQQYTITAANKLADFLSEVLNQMQNQMQMQGVGKGKPKPGQGQGMQLPDIIKKQGELGEKMKKGMKGEKEGEGKEGKEGKNGEPGNKGKGEKGNKGENGSDGEGEANDVFEIYKEQQRLKEALQKTLQKEGMSGSGQNALNKMKEIEKELLNKGFKNETLQKMLNLNHELLKLDNAIQQQGEENKRQSQTNKKDFNNQAVPLSPALQDYLNSIEILNRQSLPLRPNYNKKVQLYFKKND</sequence>
<evidence type="ECO:0000313" key="3">
    <source>
        <dbReference type="EMBL" id="AWG24538.1"/>
    </source>
</evidence>
<feature type="transmembrane region" description="Helical" evidence="2">
    <location>
        <begin position="152"/>
        <end position="170"/>
    </location>
</feature>